<dbReference type="InParanoid" id="A0A5K4EXW8"/>
<evidence type="ECO:0000256" key="1">
    <source>
        <dbReference type="ARBA" id="ARBA00004613"/>
    </source>
</evidence>
<accession>A0A5K4EXW8</accession>
<sequence length="161" mass="18915">MIIYISSLNYLNLFISLTSINYHYISIKFIFKLYYAPINQIRYLQLLHSKAEQIITFTCRNTPVYFDVKNQNYKNAVIVKLFDENVIDTYEDRRTRTIGGGIMLDIKVKDECMERSKQKASSVFEFVARKPNLLPLVDIQLKEFGESDQEIGYYMDAVCFS</sequence>
<evidence type="ECO:0000259" key="4">
    <source>
        <dbReference type="PROSITE" id="PS51461"/>
    </source>
</evidence>
<dbReference type="Pfam" id="PF01410">
    <property type="entry name" value="COLFI"/>
    <property type="match status" value="1"/>
</dbReference>
<dbReference type="ExpressionAtlas" id="A0A5K4EXW8">
    <property type="expression patterns" value="differential"/>
</dbReference>
<dbReference type="WBParaSite" id="Smp_196840.3">
    <property type="protein sequence ID" value="Smp_196840.3"/>
    <property type="gene ID" value="Smp_196840"/>
</dbReference>
<feature type="domain" description="Fibrillar collagen NC1" evidence="4">
    <location>
        <begin position="1"/>
        <end position="161"/>
    </location>
</feature>
<dbReference type="SMART" id="SM00038">
    <property type="entry name" value="COLFI"/>
    <property type="match status" value="1"/>
</dbReference>
<dbReference type="GO" id="GO:0005201">
    <property type="term" value="F:extracellular matrix structural constituent"/>
    <property type="evidence" value="ECO:0007669"/>
    <property type="project" value="InterPro"/>
</dbReference>
<keyword evidence="3" id="KW-0176">Collagen</keyword>
<reference evidence="5" key="1">
    <citation type="submission" date="2019-11" db="UniProtKB">
        <authorList>
            <consortium name="WormBaseParasite"/>
        </authorList>
    </citation>
    <scope>IDENTIFICATION</scope>
    <source>
        <strain evidence="5">Puerto Rican</strain>
    </source>
</reference>
<evidence type="ECO:0000256" key="3">
    <source>
        <dbReference type="ARBA" id="ARBA00023119"/>
    </source>
</evidence>
<dbReference type="AlphaFoldDB" id="A0A5K4EXW8"/>
<dbReference type="STRING" id="6183.A0A5K4EXW8"/>
<dbReference type="GO" id="GO:0005576">
    <property type="term" value="C:extracellular region"/>
    <property type="evidence" value="ECO:0007669"/>
    <property type="project" value="UniProtKB-SubCell"/>
</dbReference>
<organism evidence="5">
    <name type="scientific">Schistosoma mansoni</name>
    <name type="common">Blood fluke</name>
    <dbReference type="NCBI Taxonomy" id="6183"/>
    <lineage>
        <taxon>Eukaryota</taxon>
        <taxon>Metazoa</taxon>
        <taxon>Spiralia</taxon>
        <taxon>Lophotrochozoa</taxon>
        <taxon>Platyhelminthes</taxon>
        <taxon>Trematoda</taxon>
        <taxon>Digenea</taxon>
        <taxon>Strigeidida</taxon>
        <taxon>Schistosomatoidea</taxon>
        <taxon>Schistosomatidae</taxon>
        <taxon>Schistosoma</taxon>
    </lineage>
</organism>
<dbReference type="InterPro" id="IPR000885">
    <property type="entry name" value="Fib_collagen_C"/>
</dbReference>
<dbReference type="PROSITE" id="PS51461">
    <property type="entry name" value="NC1_FIB"/>
    <property type="match status" value="1"/>
</dbReference>
<keyword evidence="2" id="KW-0964">Secreted</keyword>
<dbReference type="GO" id="GO:0005581">
    <property type="term" value="C:collagen trimer"/>
    <property type="evidence" value="ECO:0007669"/>
    <property type="project" value="UniProtKB-KW"/>
</dbReference>
<comment type="subcellular location">
    <subcellularLocation>
        <location evidence="1">Secreted</location>
    </subcellularLocation>
</comment>
<evidence type="ECO:0000256" key="2">
    <source>
        <dbReference type="ARBA" id="ARBA00022525"/>
    </source>
</evidence>
<dbReference type="Gene3D" id="2.60.120.1000">
    <property type="match status" value="1"/>
</dbReference>
<proteinExistence type="predicted"/>
<evidence type="ECO:0000313" key="5">
    <source>
        <dbReference type="WBParaSite" id="Smp_196840.3"/>
    </source>
</evidence>
<name>A0A5K4EXW8_SCHMA</name>
<protein>
    <submittedName>
        <fullName evidence="5">Fibrillar collagen NC1 domain-containing protein</fullName>
    </submittedName>
</protein>